<keyword evidence="2" id="KW-0472">Membrane</keyword>
<dbReference type="AlphaFoldDB" id="A0A0X3TT10"/>
<protein>
    <submittedName>
        <fullName evidence="3">Uncharacterized protein</fullName>
    </submittedName>
</protein>
<dbReference type="RefSeq" id="WP_068336695.1">
    <property type="nucleotide sequence ID" value="NZ_LQBP01000005.1"/>
</dbReference>
<dbReference type="OrthoDB" id="7630018at2"/>
<feature type="transmembrane region" description="Helical" evidence="2">
    <location>
        <begin position="6"/>
        <end position="24"/>
    </location>
</feature>
<proteinExistence type="predicted"/>
<keyword evidence="2" id="KW-0812">Transmembrane</keyword>
<evidence type="ECO:0000256" key="1">
    <source>
        <dbReference type="SAM" id="MobiDB-lite"/>
    </source>
</evidence>
<reference evidence="4" key="1">
    <citation type="submission" date="2015-12" db="EMBL/GenBank/DDBJ databases">
        <authorList>
            <person name="Zhang G."/>
            <person name="Stingl U."/>
        </authorList>
    </citation>
    <scope>NUCLEOTIDE SEQUENCE [LARGE SCALE GENOMIC DNA]</scope>
    <source>
        <strain evidence="4">ZGT108</strain>
    </source>
</reference>
<feature type="region of interest" description="Disordered" evidence="1">
    <location>
        <begin position="127"/>
        <end position="171"/>
    </location>
</feature>
<dbReference type="EMBL" id="LQBP01000005">
    <property type="protein sequence ID" value="KUJ78883.1"/>
    <property type="molecule type" value="Genomic_DNA"/>
</dbReference>
<keyword evidence="4" id="KW-1185">Reference proteome</keyword>
<feature type="compositionally biased region" description="Acidic residues" evidence="1">
    <location>
        <begin position="129"/>
        <end position="139"/>
    </location>
</feature>
<evidence type="ECO:0000313" key="4">
    <source>
        <dbReference type="Proteomes" id="UP000053690"/>
    </source>
</evidence>
<sequence>MELIADILLVAGALGAGLYCFVLSRRLRRFTDLEKGVGGAVAVLSTQADELKKSLDAARDASDRSGAVLKDLTQRAESVAQRLELMMASMHDVIPPEDEPPTPTVSPTAEKTEEVEAEIEDAVEHNTVEVDETGEEVADFAETNAPESPEAKRSDGLMFFRHNRLQGEAST</sequence>
<dbReference type="Proteomes" id="UP000053690">
    <property type="component" value="Unassembled WGS sequence"/>
</dbReference>
<keyword evidence="2" id="KW-1133">Transmembrane helix</keyword>
<name>A0A0X3TT10_9RHOB</name>
<evidence type="ECO:0000256" key="2">
    <source>
        <dbReference type="SAM" id="Phobius"/>
    </source>
</evidence>
<accession>A0A0X3TT10</accession>
<evidence type="ECO:0000313" key="3">
    <source>
        <dbReference type="EMBL" id="KUJ78883.1"/>
    </source>
</evidence>
<organism evidence="3 4">
    <name type="scientific">Ruegeria profundi</name>
    <dbReference type="NCBI Taxonomy" id="1685378"/>
    <lineage>
        <taxon>Bacteria</taxon>
        <taxon>Pseudomonadati</taxon>
        <taxon>Pseudomonadota</taxon>
        <taxon>Alphaproteobacteria</taxon>
        <taxon>Rhodobacterales</taxon>
        <taxon>Roseobacteraceae</taxon>
        <taxon>Ruegeria</taxon>
    </lineage>
</organism>
<gene>
    <name evidence="3" type="ORF">AVO44_10870</name>
</gene>
<dbReference type="STRING" id="1685378.AVO44_10870"/>
<comment type="caution">
    <text evidence="3">The sequence shown here is derived from an EMBL/GenBank/DDBJ whole genome shotgun (WGS) entry which is preliminary data.</text>
</comment>